<dbReference type="Pfam" id="PF00005">
    <property type="entry name" value="ABC_tran"/>
    <property type="match status" value="1"/>
</dbReference>
<reference evidence="5 6" key="1">
    <citation type="journal article" date="2020" name="Int. J. Syst. Evol. Microbiol.">
        <title>Description of Erysipelothrix piscisicarius sp. nov., an emergent fish pathogen, and assessment of virulence using a tiger barb (Puntigrus tetrazona) infection model.</title>
        <authorList>
            <person name="Pomaranski E.K."/>
            <person name="Griffin M.J."/>
            <person name="Camus A.C."/>
            <person name="Armwood A.R."/>
            <person name="Shelley J."/>
            <person name="Waldbieser G.C."/>
            <person name="LaFrentz B.R."/>
            <person name="Garcia J.C."/>
            <person name="Yanong R."/>
            <person name="Soto E."/>
        </authorList>
    </citation>
    <scope>NUCLEOTIDE SEQUENCE [LARGE SCALE GENOMIC DNA]</scope>
    <source>
        <strain evidence="5 6">15TAL0474</strain>
    </source>
</reference>
<evidence type="ECO:0000256" key="1">
    <source>
        <dbReference type="ARBA" id="ARBA00022448"/>
    </source>
</evidence>
<dbReference type="InterPro" id="IPR003593">
    <property type="entry name" value="AAA+_ATPase"/>
</dbReference>
<dbReference type="PANTHER" id="PTHR24220">
    <property type="entry name" value="IMPORT ATP-BINDING PROTEIN"/>
    <property type="match status" value="1"/>
</dbReference>
<evidence type="ECO:0000256" key="2">
    <source>
        <dbReference type="ARBA" id="ARBA00022741"/>
    </source>
</evidence>
<dbReference type="GO" id="GO:0016887">
    <property type="term" value="F:ATP hydrolysis activity"/>
    <property type="evidence" value="ECO:0007669"/>
    <property type="project" value="InterPro"/>
</dbReference>
<accession>A0A3Q8S2M4</accession>
<keyword evidence="3 5" id="KW-0067">ATP-binding</keyword>
<dbReference type="SUPFAM" id="SSF52540">
    <property type="entry name" value="P-loop containing nucleoside triphosphate hydrolases"/>
    <property type="match status" value="1"/>
</dbReference>
<dbReference type="InterPro" id="IPR003439">
    <property type="entry name" value="ABC_transporter-like_ATP-bd"/>
</dbReference>
<dbReference type="InterPro" id="IPR027417">
    <property type="entry name" value="P-loop_NTPase"/>
</dbReference>
<organism evidence="5 6">
    <name type="scientific">Erysipelothrix piscisicarius</name>
    <dbReference type="NCBI Taxonomy" id="2485784"/>
    <lineage>
        <taxon>Bacteria</taxon>
        <taxon>Bacillati</taxon>
        <taxon>Bacillota</taxon>
        <taxon>Erysipelotrichia</taxon>
        <taxon>Erysipelotrichales</taxon>
        <taxon>Erysipelotrichaceae</taxon>
        <taxon>Erysipelothrix</taxon>
    </lineage>
</organism>
<dbReference type="GO" id="GO:0098796">
    <property type="term" value="C:membrane protein complex"/>
    <property type="evidence" value="ECO:0007669"/>
    <property type="project" value="UniProtKB-ARBA"/>
</dbReference>
<dbReference type="KEGG" id="eri:EEI45_03865"/>
<feature type="domain" description="ABC transporter" evidence="4">
    <location>
        <begin position="6"/>
        <end position="225"/>
    </location>
</feature>
<dbReference type="AlphaFoldDB" id="A0A3Q8S2M4"/>
<gene>
    <name evidence="5" type="ORF">EEI45_03865</name>
</gene>
<dbReference type="InterPro" id="IPR017871">
    <property type="entry name" value="ABC_transporter-like_CS"/>
</dbReference>
<dbReference type="GO" id="GO:0022857">
    <property type="term" value="F:transmembrane transporter activity"/>
    <property type="evidence" value="ECO:0007669"/>
    <property type="project" value="TreeGrafter"/>
</dbReference>
<dbReference type="InterPro" id="IPR017911">
    <property type="entry name" value="MacB-like_ATP-bd"/>
</dbReference>
<keyword evidence="2" id="KW-0547">Nucleotide-binding</keyword>
<evidence type="ECO:0000313" key="6">
    <source>
        <dbReference type="Proteomes" id="UP000278804"/>
    </source>
</evidence>
<dbReference type="RefSeq" id="WP_125164216.1">
    <property type="nucleotide sequence ID" value="NZ_CP034234.1"/>
</dbReference>
<dbReference type="PROSITE" id="PS50893">
    <property type="entry name" value="ABC_TRANSPORTER_2"/>
    <property type="match status" value="1"/>
</dbReference>
<sequence length="225" mass="25009">MSDTIYTIKSLSKTYGDHDAKVHALNNVNIEIKRGDFVAVTGLSGSGKTTFLNTLAGLIEDAQGSVLFEGKNILDWNDALRANYRNQSIGYIMQNFGLIPTMTVMQNVLLPVKRIRKEHQEKARQLLEMLNIKDKRNAYPHQLSGGQKQRVAIARALIQSPKVILADEPTGALDVENAQMVMRILKAIHEQGVTIILVTHAQSLAVTCPTQLIFQDGYLKEVLKT</sequence>
<protein>
    <submittedName>
        <fullName evidence="5">ABC transporter ATP-binding protein</fullName>
    </submittedName>
</protein>
<keyword evidence="1" id="KW-0813">Transport</keyword>
<dbReference type="Gene3D" id="3.40.50.300">
    <property type="entry name" value="P-loop containing nucleotide triphosphate hydrolases"/>
    <property type="match status" value="1"/>
</dbReference>
<dbReference type="Proteomes" id="UP000278804">
    <property type="component" value="Chromosome"/>
</dbReference>
<dbReference type="InterPro" id="IPR015854">
    <property type="entry name" value="ABC_transpr_LolD-like"/>
</dbReference>
<evidence type="ECO:0000259" key="4">
    <source>
        <dbReference type="PROSITE" id="PS50893"/>
    </source>
</evidence>
<dbReference type="SMART" id="SM00382">
    <property type="entry name" value="AAA"/>
    <property type="match status" value="1"/>
</dbReference>
<dbReference type="GO" id="GO:0005886">
    <property type="term" value="C:plasma membrane"/>
    <property type="evidence" value="ECO:0007669"/>
    <property type="project" value="TreeGrafter"/>
</dbReference>
<proteinExistence type="predicted"/>
<dbReference type="GO" id="GO:0005524">
    <property type="term" value="F:ATP binding"/>
    <property type="evidence" value="ECO:0007669"/>
    <property type="project" value="UniProtKB-KW"/>
</dbReference>
<evidence type="ECO:0000256" key="3">
    <source>
        <dbReference type="ARBA" id="ARBA00022840"/>
    </source>
</evidence>
<evidence type="ECO:0000313" key="5">
    <source>
        <dbReference type="EMBL" id="AZK44016.1"/>
    </source>
</evidence>
<dbReference type="PROSITE" id="PS00211">
    <property type="entry name" value="ABC_TRANSPORTER_1"/>
    <property type="match status" value="1"/>
</dbReference>
<dbReference type="CDD" id="cd03255">
    <property type="entry name" value="ABC_MJ0796_LolCDE_FtsE"/>
    <property type="match status" value="1"/>
</dbReference>
<keyword evidence="6" id="KW-1185">Reference proteome</keyword>
<dbReference type="FunFam" id="3.40.50.300:FF:000032">
    <property type="entry name" value="Export ABC transporter ATP-binding protein"/>
    <property type="match status" value="1"/>
</dbReference>
<name>A0A3Q8S2M4_9FIRM</name>
<dbReference type="EMBL" id="CP034234">
    <property type="protein sequence ID" value="AZK44016.1"/>
    <property type="molecule type" value="Genomic_DNA"/>
</dbReference>